<evidence type="ECO:0000256" key="3">
    <source>
        <dbReference type="ARBA" id="ARBA00023002"/>
    </source>
</evidence>
<name>A0A9Q8SHU0_9PEZI</name>
<dbReference type="FunFam" id="3.40.50.720:FF:000084">
    <property type="entry name" value="Short-chain dehydrogenase reductase"/>
    <property type="match status" value="1"/>
</dbReference>
<proteinExistence type="inferred from homology"/>
<protein>
    <submittedName>
        <fullName evidence="4">3-oxoacyl-(Acyl-carrier-protein) reductase</fullName>
    </submittedName>
</protein>
<dbReference type="PROSITE" id="PS00061">
    <property type="entry name" value="ADH_SHORT"/>
    <property type="match status" value="1"/>
</dbReference>
<dbReference type="InterPro" id="IPR014710">
    <property type="entry name" value="RmlC-like_jellyroll"/>
</dbReference>
<dbReference type="GO" id="GO:0016491">
    <property type="term" value="F:oxidoreductase activity"/>
    <property type="evidence" value="ECO:0007669"/>
    <property type="project" value="UniProtKB-KW"/>
</dbReference>
<dbReference type="Gene3D" id="2.60.120.10">
    <property type="entry name" value="Jelly Rolls"/>
    <property type="match status" value="1"/>
</dbReference>
<dbReference type="Pfam" id="PF13561">
    <property type="entry name" value="adh_short_C2"/>
    <property type="match status" value="1"/>
</dbReference>
<dbReference type="Gene3D" id="3.40.50.720">
    <property type="entry name" value="NAD(P)-binding Rossmann-like Domain"/>
    <property type="match status" value="1"/>
</dbReference>
<dbReference type="KEGG" id="clup:CLUP02_03033"/>
<dbReference type="CDD" id="cd05233">
    <property type="entry name" value="SDR_c"/>
    <property type="match status" value="1"/>
</dbReference>
<dbReference type="SUPFAM" id="SSF51182">
    <property type="entry name" value="RmlC-like cupins"/>
    <property type="match status" value="1"/>
</dbReference>
<dbReference type="InterPro" id="IPR002347">
    <property type="entry name" value="SDR_fam"/>
</dbReference>
<keyword evidence="2" id="KW-0521">NADP</keyword>
<evidence type="ECO:0000313" key="5">
    <source>
        <dbReference type="Proteomes" id="UP000830671"/>
    </source>
</evidence>
<dbReference type="CDD" id="cd02231">
    <property type="entry name" value="cupin_BLL6423-like"/>
    <property type="match status" value="1"/>
</dbReference>
<dbReference type="PRINTS" id="PR00080">
    <property type="entry name" value="SDRFAMILY"/>
</dbReference>
<dbReference type="AlphaFoldDB" id="A0A9Q8SHU0"/>
<evidence type="ECO:0000256" key="2">
    <source>
        <dbReference type="ARBA" id="ARBA00022857"/>
    </source>
</evidence>
<dbReference type="InterPro" id="IPR011051">
    <property type="entry name" value="RmlC_Cupin_sf"/>
</dbReference>
<keyword evidence="3" id="KW-0560">Oxidoreductase</keyword>
<dbReference type="PRINTS" id="PR00081">
    <property type="entry name" value="GDHRDH"/>
</dbReference>
<sequence length="399" mass="42160">MFARKVFCVTGAASGIGRSTAIILAQRGAAALAVSDVNAAGLDETVRECEKAGAKVLASKVDVRQDHEVKSWIQESFAKFGRLDGAANVAGVAGGTGSTIIETIAQEDWDRTIGVNLNGVLNCMRAQLPLLPKPGGAIVNVSSTSGQRGLPHSAAYATSKFGVIGLTESAAGEYGRDGIRINTILPGPVDTKIFRDGEALGLFDSDTLSKDTLLRRMGQPDEIAKVICFLLSEDASYVTGAGKAIFSHTSGTRESHQVLSGSIQVLASTHNTPLDLSSEADIEQYKIDRTQSLFLSSRVIAPDKGTSALVTVLNPGEEWPMHRTMTFDVVYMLEGVVELHLDSGEKRVVRSGDSVTQRGTKHKWVNVTPDGGVAKGIVFAQAAGDVIQAGGYSLSNGWD</sequence>
<dbReference type="RefSeq" id="XP_049139203.1">
    <property type="nucleotide sequence ID" value="XM_049282060.1"/>
</dbReference>
<dbReference type="Proteomes" id="UP000830671">
    <property type="component" value="Chromosome 2"/>
</dbReference>
<reference evidence="4" key="1">
    <citation type="journal article" date="2021" name="Mol. Plant Microbe Interact.">
        <title>Complete Genome Sequence of the Plant-Pathogenic Fungus Colletotrichum lupini.</title>
        <authorList>
            <person name="Baroncelli R."/>
            <person name="Pensec F."/>
            <person name="Da Lio D."/>
            <person name="Boufleur T."/>
            <person name="Vicente I."/>
            <person name="Sarrocco S."/>
            <person name="Picot A."/>
            <person name="Baraldi E."/>
            <person name="Sukno S."/>
            <person name="Thon M."/>
            <person name="Le Floch G."/>
        </authorList>
    </citation>
    <scope>NUCLEOTIDE SEQUENCE</scope>
    <source>
        <strain evidence="4">IMI 504893</strain>
    </source>
</reference>
<dbReference type="SUPFAM" id="SSF51735">
    <property type="entry name" value="NAD(P)-binding Rossmann-fold domains"/>
    <property type="match status" value="1"/>
</dbReference>
<accession>A0A9Q8SHU0</accession>
<organism evidence="4 5">
    <name type="scientific">Colletotrichum lupini</name>
    <dbReference type="NCBI Taxonomy" id="145971"/>
    <lineage>
        <taxon>Eukaryota</taxon>
        <taxon>Fungi</taxon>
        <taxon>Dikarya</taxon>
        <taxon>Ascomycota</taxon>
        <taxon>Pezizomycotina</taxon>
        <taxon>Sordariomycetes</taxon>
        <taxon>Hypocreomycetidae</taxon>
        <taxon>Glomerellales</taxon>
        <taxon>Glomerellaceae</taxon>
        <taxon>Colletotrichum</taxon>
        <taxon>Colletotrichum acutatum species complex</taxon>
    </lineage>
</organism>
<dbReference type="PANTHER" id="PTHR24321:SF8">
    <property type="entry name" value="ESTRADIOL 17-BETA-DEHYDROGENASE 8-RELATED"/>
    <property type="match status" value="1"/>
</dbReference>
<evidence type="ECO:0000256" key="1">
    <source>
        <dbReference type="ARBA" id="ARBA00006484"/>
    </source>
</evidence>
<comment type="similarity">
    <text evidence="1">Belongs to the short-chain dehydrogenases/reductases (SDR) family.</text>
</comment>
<evidence type="ECO:0000313" key="4">
    <source>
        <dbReference type="EMBL" id="UQC77564.1"/>
    </source>
</evidence>
<dbReference type="GeneID" id="73337070"/>
<keyword evidence="5" id="KW-1185">Reference proteome</keyword>
<gene>
    <name evidence="4" type="ORF">CLUP02_03033</name>
</gene>
<dbReference type="EMBL" id="CP019474">
    <property type="protein sequence ID" value="UQC77564.1"/>
    <property type="molecule type" value="Genomic_DNA"/>
</dbReference>
<dbReference type="InterPro" id="IPR036291">
    <property type="entry name" value="NAD(P)-bd_dom_sf"/>
</dbReference>
<dbReference type="PANTHER" id="PTHR24321">
    <property type="entry name" value="DEHYDROGENASES, SHORT CHAIN"/>
    <property type="match status" value="1"/>
</dbReference>
<dbReference type="InterPro" id="IPR020904">
    <property type="entry name" value="Sc_DH/Rdtase_CS"/>
</dbReference>